<dbReference type="PANTHER" id="PTHR23205:SF0">
    <property type="entry name" value="SPLICING FACTOR 3A SUBUNIT 2"/>
    <property type="match status" value="1"/>
</dbReference>
<protein>
    <submittedName>
        <fullName evidence="2">Splicing factor 3a, subunit 2</fullName>
    </submittedName>
</protein>
<dbReference type="GO" id="GO:0000245">
    <property type="term" value="P:spliceosomal complex assembly"/>
    <property type="evidence" value="ECO:0007669"/>
    <property type="project" value="TreeGrafter"/>
</dbReference>
<dbReference type="InterPro" id="IPR013087">
    <property type="entry name" value="Znf_C2H2_type"/>
</dbReference>
<name>A0A0R0LYU1_9MICR</name>
<proteinExistence type="predicted"/>
<dbReference type="PANTHER" id="PTHR23205">
    <property type="entry name" value="SPLICING FACTOR 3A SUBUNIT 2"/>
    <property type="match status" value="1"/>
</dbReference>
<dbReference type="GO" id="GO:0071013">
    <property type="term" value="C:catalytic step 2 spliceosome"/>
    <property type="evidence" value="ECO:0007669"/>
    <property type="project" value="TreeGrafter"/>
</dbReference>
<evidence type="ECO:0000259" key="1">
    <source>
        <dbReference type="Pfam" id="PF12874"/>
    </source>
</evidence>
<organism evidence="2 3">
    <name type="scientific">Pseudoloma neurophilia</name>
    <dbReference type="NCBI Taxonomy" id="146866"/>
    <lineage>
        <taxon>Eukaryota</taxon>
        <taxon>Fungi</taxon>
        <taxon>Fungi incertae sedis</taxon>
        <taxon>Microsporidia</taxon>
        <taxon>Pseudoloma</taxon>
    </lineage>
</organism>
<dbReference type="EMBL" id="LGUB01001097">
    <property type="protein sequence ID" value="KRH92228.1"/>
    <property type="molecule type" value="Genomic_DNA"/>
</dbReference>
<dbReference type="SUPFAM" id="SSF57667">
    <property type="entry name" value="beta-beta-alpha zinc fingers"/>
    <property type="match status" value="1"/>
</dbReference>
<dbReference type="InterPro" id="IPR036236">
    <property type="entry name" value="Znf_C2H2_sf"/>
</dbReference>
<dbReference type="Proteomes" id="UP000051530">
    <property type="component" value="Unassembled WGS sequence"/>
</dbReference>
<dbReference type="AlphaFoldDB" id="A0A0R0LYU1"/>
<dbReference type="OrthoDB" id="10250970at2759"/>
<dbReference type="Pfam" id="PF12874">
    <property type="entry name" value="zf-met"/>
    <property type="match status" value="1"/>
</dbReference>
<reference evidence="2 3" key="1">
    <citation type="submission" date="2015-07" db="EMBL/GenBank/DDBJ databases">
        <title>The genome of Pseudoloma neurophilia, a relevant intracellular parasite of the zebrafish.</title>
        <authorList>
            <person name="Ndikumana S."/>
            <person name="Pelin A."/>
            <person name="Sanders J."/>
            <person name="Corradi N."/>
        </authorList>
    </citation>
    <scope>NUCLEOTIDE SEQUENCE [LARGE SCALE GENOMIC DNA]</scope>
    <source>
        <strain evidence="2 3">MK1</strain>
    </source>
</reference>
<keyword evidence="3" id="KW-1185">Reference proteome</keyword>
<dbReference type="GO" id="GO:0071004">
    <property type="term" value="C:U2-type prespliceosome"/>
    <property type="evidence" value="ECO:0007669"/>
    <property type="project" value="TreeGrafter"/>
</dbReference>
<accession>A0A0R0LYU1</accession>
<dbReference type="GO" id="GO:0005686">
    <property type="term" value="C:U2 snRNP"/>
    <property type="evidence" value="ECO:0007669"/>
    <property type="project" value="TreeGrafter"/>
</dbReference>
<evidence type="ECO:0000313" key="2">
    <source>
        <dbReference type="EMBL" id="KRH92228.1"/>
    </source>
</evidence>
<dbReference type="InterPro" id="IPR052092">
    <property type="entry name" value="SF3A2"/>
</dbReference>
<dbReference type="VEuPathDB" id="MicrosporidiaDB:M153_9541000168"/>
<sequence>MKFLNKEEKRKNLTALINEIFTLSSDKNIIITSFGQIKCKLCKTIHNNESSYIVHRNSKKHQKLVNKNEKVQLLKYLPFYKIYNVKIINKENLNKFKIGYLIKIKTENEIYYKILSVNDQLTVKTSDNCNFLVIKTEKFDNIGIKIPKTEYQILKWFDGKIYKLQILWDVI</sequence>
<comment type="caution">
    <text evidence="2">The sequence shown here is derived from an EMBL/GenBank/DDBJ whole genome shotgun (WGS) entry which is preliminary data.</text>
</comment>
<evidence type="ECO:0000313" key="3">
    <source>
        <dbReference type="Proteomes" id="UP000051530"/>
    </source>
</evidence>
<gene>
    <name evidence="2" type="ORF">M153_9541000168</name>
</gene>
<feature type="domain" description="C2H2-type" evidence="1">
    <location>
        <begin position="39"/>
        <end position="61"/>
    </location>
</feature>